<evidence type="ECO:0000313" key="1">
    <source>
        <dbReference type="EMBL" id="RPA94409.1"/>
    </source>
</evidence>
<dbReference type="AlphaFoldDB" id="A0A3N4J801"/>
<evidence type="ECO:0000313" key="2">
    <source>
        <dbReference type="Proteomes" id="UP000276215"/>
    </source>
</evidence>
<sequence>MQYSSHSFLRLSSLVFRSVCYTLFFDCHSMFLFLYINSGSPLPSPIGNQALHSFYLSPSQKSFIRSKPLEHWHSIIRSRIYNTAATCENSAIFRQRYVVPVFFQRFHFQKHCHSRAVQYLAR</sequence>
<reference evidence="1 2" key="1">
    <citation type="journal article" date="2018" name="Nat. Ecol. Evol.">
        <title>Pezizomycetes genomes reveal the molecular basis of ectomycorrhizal truffle lifestyle.</title>
        <authorList>
            <person name="Murat C."/>
            <person name="Payen T."/>
            <person name="Noel B."/>
            <person name="Kuo A."/>
            <person name="Morin E."/>
            <person name="Chen J."/>
            <person name="Kohler A."/>
            <person name="Krizsan K."/>
            <person name="Balestrini R."/>
            <person name="Da Silva C."/>
            <person name="Montanini B."/>
            <person name="Hainaut M."/>
            <person name="Levati E."/>
            <person name="Barry K.W."/>
            <person name="Belfiori B."/>
            <person name="Cichocki N."/>
            <person name="Clum A."/>
            <person name="Dockter R.B."/>
            <person name="Fauchery L."/>
            <person name="Guy J."/>
            <person name="Iotti M."/>
            <person name="Le Tacon F."/>
            <person name="Lindquist E.A."/>
            <person name="Lipzen A."/>
            <person name="Malagnac F."/>
            <person name="Mello A."/>
            <person name="Molinier V."/>
            <person name="Miyauchi S."/>
            <person name="Poulain J."/>
            <person name="Riccioni C."/>
            <person name="Rubini A."/>
            <person name="Sitrit Y."/>
            <person name="Splivallo R."/>
            <person name="Traeger S."/>
            <person name="Wang M."/>
            <person name="Zifcakova L."/>
            <person name="Wipf D."/>
            <person name="Zambonelli A."/>
            <person name="Paolocci F."/>
            <person name="Nowrousian M."/>
            <person name="Ottonello S."/>
            <person name="Baldrian P."/>
            <person name="Spatafora J.W."/>
            <person name="Henrissat B."/>
            <person name="Nagy L.G."/>
            <person name="Aury J.M."/>
            <person name="Wincker P."/>
            <person name="Grigoriev I.V."/>
            <person name="Bonfante P."/>
            <person name="Martin F.M."/>
        </authorList>
    </citation>
    <scope>NUCLEOTIDE SEQUENCE [LARGE SCALE GENOMIC DNA]</scope>
    <source>
        <strain evidence="1 2">120613-1</strain>
    </source>
</reference>
<name>A0A3N4J801_9PEZI</name>
<gene>
    <name evidence="1" type="ORF">L873DRAFT_1433420</name>
</gene>
<dbReference type="Proteomes" id="UP000276215">
    <property type="component" value="Unassembled WGS sequence"/>
</dbReference>
<proteinExistence type="predicted"/>
<protein>
    <submittedName>
        <fullName evidence="1">Uncharacterized protein</fullName>
    </submittedName>
</protein>
<accession>A0A3N4J801</accession>
<keyword evidence="2" id="KW-1185">Reference proteome</keyword>
<dbReference type="EMBL" id="ML120437">
    <property type="protein sequence ID" value="RPA94409.1"/>
    <property type="molecule type" value="Genomic_DNA"/>
</dbReference>
<organism evidence="1 2">
    <name type="scientific">Choiromyces venosus 120613-1</name>
    <dbReference type="NCBI Taxonomy" id="1336337"/>
    <lineage>
        <taxon>Eukaryota</taxon>
        <taxon>Fungi</taxon>
        <taxon>Dikarya</taxon>
        <taxon>Ascomycota</taxon>
        <taxon>Pezizomycotina</taxon>
        <taxon>Pezizomycetes</taxon>
        <taxon>Pezizales</taxon>
        <taxon>Tuberaceae</taxon>
        <taxon>Choiromyces</taxon>
    </lineage>
</organism>